<dbReference type="Gene3D" id="2.120.10.30">
    <property type="entry name" value="TolB, C-terminal domain"/>
    <property type="match status" value="1"/>
</dbReference>
<evidence type="ECO:0008006" key="4">
    <source>
        <dbReference type="Google" id="ProtNLM"/>
    </source>
</evidence>
<evidence type="ECO:0000256" key="1">
    <source>
        <dbReference type="ARBA" id="ARBA00022737"/>
    </source>
</evidence>
<dbReference type="InterPro" id="IPR001258">
    <property type="entry name" value="NHL_repeat"/>
</dbReference>
<name>A0AAF0UIG9_SOLVR</name>
<protein>
    <recommendedName>
        <fullName evidence="4">NHL domain-containing protein</fullName>
    </recommendedName>
</protein>
<dbReference type="Proteomes" id="UP001234989">
    <property type="component" value="Chromosome 9"/>
</dbReference>
<dbReference type="InterPro" id="IPR011042">
    <property type="entry name" value="6-blade_b-propeller_TolB-like"/>
</dbReference>
<organism evidence="2 3">
    <name type="scientific">Solanum verrucosum</name>
    <dbReference type="NCBI Taxonomy" id="315347"/>
    <lineage>
        <taxon>Eukaryota</taxon>
        <taxon>Viridiplantae</taxon>
        <taxon>Streptophyta</taxon>
        <taxon>Embryophyta</taxon>
        <taxon>Tracheophyta</taxon>
        <taxon>Spermatophyta</taxon>
        <taxon>Magnoliopsida</taxon>
        <taxon>eudicotyledons</taxon>
        <taxon>Gunneridae</taxon>
        <taxon>Pentapetalae</taxon>
        <taxon>asterids</taxon>
        <taxon>lamiids</taxon>
        <taxon>Solanales</taxon>
        <taxon>Solanaceae</taxon>
        <taxon>Solanoideae</taxon>
        <taxon>Solaneae</taxon>
        <taxon>Solanum</taxon>
    </lineage>
</organism>
<dbReference type="EMBL" id="CP133620">
    <property type="protein sequence ID" value="WMV46990.1"/>
    <property type="molecule type" value="Genomic_DNA"/>
</dbReference>
<dbReference type="PANTHER" id="PTHR46388:SF3">
    <property type="entry name" value="DUF1618 DOMAIN-CONTAINING PROTEIN"/>
    <property type="match status" value="1"/>
</dbReference>
<dbReference type="FunFam" id="2.120.10.30:FF:000108">
    <property type="entry name" value="NHL domain-containing protein"/>
    <property type="match status" value="1"/>
</dbReference>
<keyword evidence="3" id="KW-1185">Reference proteome</keyword>
<dbReference type="Pfam" id="PF01436">
    <property type="entry name" value="NHL"/>
    <property type="match status" value="1"/>
</dbReference>
<evidence type="ECO:0000313" key="2">
    <source>
        <dbReference type="EMBL" id="WMV46990.1"/>
    </source>
</evidence>
<reference evidence="2" key="1">
    <citation type="submission" date="2023-08" db="EMBL/GenBank/DDBJ databases">
        <title>A de novo genome assembly of Solanum verrucosum Schlechtendal, a Mexican diploid species geographically isolated from the other diploid A-genome species in potato relatives.</title>
        <authorList>
            <person name="Hosaka K."/>
        </authorList>
    </citation>
    <scope>NUCLEOTIDE SEQUENCE</scope>
    <source>
        <tissue evidence="2">Young leaves</tissue>
    </source>
</reference>
<accession>A0AAF0UIG9</accession>
<dbReference type="AlphaFoldDB" id="A0AAF0UIG9"/>
<sequence>MAMSLRVRRLKEAYRLLPLLSAGNMYNLPGKDGILRRPLLNCSKNSRVDINTMCLYRCHQDHRYSTISEAVSEPLVQLDLPSFIKSTIDKPEGELLSLGPSHCWFNGIPDKKSLKDGIFLVLIAGFVNSSSITEANFVSMLEKVKFLQDRYPFLQIIGFQDMKIPLCSSDICTHLLGRTLKEYIAFPILLANKNVLELWQIFLNLRGISWCMPSKIDETLFSWEMAGVGATNRERWRMIPASIWWTIWRERNERCFENRNNNLQEIACEACYVLFNGSESSSIYYGKEADIVILDKAIKDFRAQESETPKIMHNLASTWVKPTDDFKEPPLCFPLRNLLLYFPGGISVDESGNRLFLSDSNHHRVIVLDGNGKILDSIGSSPGHEDGEFESAKLRRPAASFYHAAEDCLYLVDSENHAIRRADMGRRVVDTLYPRSKTNKDSSIWSWILGKLWPRNDLAAQSEELNPDALLFPWHILKSPNGDLLIFNRSCETLWIMDLASGLIREVIKGFSNILEICEPLILEKSMLLNQIPNDWLQQQVDAHCLSKRIPYVELISSVVTFQDQILICDTVGQTVLKLNRNSGSLSSFQFSNLGILGFPYWSSSPLERVCAADAALAANSIDHIESFNLLPGKIDIRLDVDIPEYVDLIEPLGESCIWRLTRGAATEISEADSTITSSEKVGIAQQWYDEIDHLAFSTSEIAATIEEATISRGEEIPEGKVEISCSVNSSPGTSEVIICAALYLRLKKDSDGRSDSRQRKAARIADLLNPGTMVSRDVILQFLLASKRDVEEIIITRPVHVRLKFDCPNHPKADNSKDLILTDTSLNVNVALK</sequence>
<gene>
    <name evidence="2" type="ORF">MTR67_040375</name>
</gene>
<keyword evidence="1" id="KW-0677">Repeat</keyword>
<evidence type="ECO:0000313" key="3">
    <source>
        <dbReference type="Proteomes" id="UP001234989"/>
    </source>
</evidence>
<proteinExistence type="predicted"/>
<dbReference type="PANTHER" id="PTHR46388">
    <property type="entry name" value="NHL REPEAT-CONTAINING PROTEIN 2"/>
    <property type="match status" value="1"/>
</dbReference>
<dbReference type="SUPFAM" id="SSF63825">
    <property type="entry name" value="YWTD domain"/>
    <property type="match status" value="1"/>
</dbReference>